<dbReference type="GO" id="GO:0044874">
    <property type="term" value="P:lipoprotein localization to outer membrane"/>
    <property type="evidence" value="ECO:0007669"/>
    <property type="project" value="TreeGrafter"/>
</dbReference>
<evidence type="ECO:0000256" key="5">
    <source>
        <dbReference type="ARBA" id="ARBA00022989"/>
    </source>
</evidence>
<dbReference type="GO" id="GO:0098797">
    <property type="term" value="C:plasma membrane protein complex"/>
    <property type="evidence" value="ECO:0007669"/>
    <property type="project" value="TreeGrafter"/>
</dbReference>
<dbReference type="InterPro" id="IPR025857">
    <property type="entry name" value="MacB_PCD"/>
</dbReference>
<dbReference type="OrthoDB" id="9808461at2"/>
<keyword evidence="3" id="KW-1003">Cell membrane</keyword>
<dbReference type="PANTHER" id="PTHR30489">
    <property type="entry name" value="LIPOPROTEIN-RELEASING SYSTEM TRANSMEMBRANE PROTEIN LOLE"/>
    <property type="match status" value="1"/>
</dbReference>
<feature type="transmembrane region" description="Helical" evidence="7">
    <location>
        <begin position="29"/>
        <end position="51"/>
    </location>
</feature>
<dbReference type="EMBL" id="SLWX01000007">
    <property type="protein sequence ID" value="TCO75724.1"/>
    <property type="molecule type" value="Genomic_DNA"/>
</dbReference>
<comment type="caution">
    <text evidence="10">The sequence shown here is derived from an EMBL/GenBank/DDBJ whole genome shotgun (WGS) entry which is preliminary data.</text>
</comment>
<keyword evidence="6 7" id="KW-0472">Membrane</keyword>
<dbReference type="Pfam" id="PF02687">
    <property type="entry name" value="FtsX"/>
    <property type="match status" value="1"/>
</dbReference>
<dbReference type="InterPro" id="IPR051447">
    <property type="entry name" value="Lipoprotein-release_system"/>
</dbReference>
<reference evidence="10 11" key="1">
    <citation type="submission" date="2019-03" db="EMBL/GenBank/DDBJ databases">
        <title>Genomic Encyclopedia of Type Strains, Phase IV (KMG-IV): sequencing the most valuable type-strain genomes for metagenomic binning, comparative biology and taxonomic classification.</title>
        <authorList>
            <person name="Goeker M."/>
        </authorList>
    </citation>
    <scope>NUCLEOTIDE SEQUENCE [LARGE SCALE GENOMIC DNA]</scope>
    <source>
        <strain evidence="10 11">DSM 23344</strain>
    </source>
</reference>
<evidence type="ECO:0000256" key="3">
    <source>
        <dbReference type="ARBA" id="ARBA00022475"/>
    </source>
</evidence>
<evidence type="ECO:0000256" key="7">
    <source>
        <dbReference type="SAM" id="Phobius"/>
    </source>
</evidence>
<name>A0A4R2KQ47_9GAMM</name>
<keyword evidence="10" id="KW-0449">Lipoprotein</keyword>
<dbReference type="Proteomes" id="UP000294980">
    <property type="component" value="Unassembled WGS sequence"/>
</dbReference>
<evidence type="ECO:0000256" key="1">
    <source>
        <dbReference type="ARBA" id="ARBA00004651"/>
    </source>
</evidence>
<dbReference type="PANTHER" id="PTHR30489:SF0">
    <property type="entry name" value="LIPOPROTEIN-RELEASING SYSTEM TRANSMEMBRANE PROTEIN LOLE"/>
    <property type="match status" value="1"/>
</dbReference>
<dbReference type="RefSeq" id="WP_117317814.1">
    <property type="nucleotide sequence ID" value="NZ_QQSW01000009.1"/>
</dbReference>
<gene>
    <name evidence="10" type="ORF">EV688_107146</name>
</gene>
<feature type="domain" description="ABC3 transporter permease C-terminal" evidence="8">
    <location>
        <begin position="272"/>
        <end position="403"/>
    </location>
</feature>
<evidence type="ECO:0000256" key="6">
    <source>
        <dbReference type="ARBA" id="ARBA00023136"/>
    </source>
</evidence>
<comment type="similarity">
    <text evidence="2">Belongs to the ABC-4 integral membrane protein family. LolC/E subfamily.</text>
</comment>
<proteinExistence type="inferred from homology"/>
<keyword evidence="11" id="KW-1185">Reference proteome</keyword>
<organism evidence="10 11">
    <name type="scientific">Chromatocurvus halotolerans</name>
    <dbReference type="NCBI Taxonomy" id="1132028"/>
    <lineage>
        <taxon>Bacteria</taxon>
        <taxon>Pseudomonadati</taxon>
        <taxon>Pseudomonadota</taxon>
        <taxon>Gammaproteobacteria</taxon>
        <taxon>Cellvibrionales</taxon>
        <taxon>Halieaceae</taxon>
        <taxon>Chromatocurvus</taxon>
    </lineage>
</organism>
<evidence type="ECO:0000256" key="4">
    <source>
        <dbReference type="ARBA" id="ARBA00022692"/>
    </source>
</evidence>
<evidence type="ECO:0000259" key="8">
    <source>
        <dbReference type="Pfam" id="PF02687"/>
    </source>
</evidence>
<dbReference type="InterPro" id="IPR003838">
    <property type="entry name" value="ABC3_permease_C"/>
</dbReference>
<comment type="subcellular location">
    <subcellularLocation>
        <location evidence="1">Cell membrane</location>
        <topology evidence="1">Multi-pass membrane protein</topology>
    </subcellularLocation>
</comment>
<protein>
    <submittedName>
        <fullName evidence="10">Lipoprotein-releasing system permease protein</fullName>
    </submittedName>
</protein>
<keyword evidence="4 7" id="KW-0812">Transmembrane</keyword>
<accession>A0A4R2KQ47</accession>
<evidence type="ECO:0000259" key="9">
    <source>
        <dbReference type="Pfam" id="PF12704"/>
    </source>
</evidence>
<sequence length="412" mass="42508">MRGADRIALALRYTFSSGGGQLSSFMSRLAMLGLVLAVAVLLAVLSIMNGFDREMRERILSLVPHITVHAVNGVAPADPIAERLLANPDVLAASPFVQFQGLLMRERRVEAVVGLGLATAEGLELQAMAGGTAGTDFLGGDEDGMLLGAPLAERLGIDTGQRLTLLVPVAAGARGVTSTRTRVFTVKGLLRTGTELDESLAVVSLAAGSSLAGLEGAPSGYRLHTRDIFGVSGLGRELAASLPPGYYLTNWTMTHGNLYAAIQLSRQLITLLLLSIIGVAAFNVVSSLVLVVIDKQGDIAILRTLGATPGDIATIFLCQGGLIGLAGGILGGCLGGALSLAVPAAVGGAERLMGARLLATDVYPVSFIPVDLRVQDVALVSAAALVLCLMAALYPALRAARLAPAEVLQQES</sequence>
<keyword evidence="5 7" id="KW-1133">Transmembrane helix</keyword>
<evidence type="ECO:0000313" key="10">
    <source>
        <dbReference type="EMBL" id="TCO75724.1"/>
    </source>
</evidence>
<dbReference type="Pfam" id="PF12704">
    <property type="entry name" value="MacB_PCD"/>
    <property type="match status" value="1"/>
</dbReference>
<feature type="transmembrane region" description="Helical" evidence="7">
    <location>
        <begin position="313"/>
        <end position="346"/>
    </location>
</feature>
<dbReference type="AlphaFoldDB" id="A0A4R2KQ47"/>
<feature type="transmembrane region" description="Helical" evidence="7">
    <location>
        <begin position="268"/>
        <end position="293"/>
    </location>
</feature>
<evidence type="ECO:0000313" key="11">
    <source>
        <dbReference type="Proteomes" id="UP000294980"/>
    </source>
</evidence>
<feature type="domain" description="MacB-like periplasmic core" evidence="9">
    <location>
        <begin position="29"/>
        <end position="206"/>
    </location>
</feature>
<feature type="transmembrane region" description="Helical" evidence="7">
    <location>
        <begin position="377"/>
        <end position="397"/>
    </location>
</feature>
<evidence type="ECO:0000256" key="2">
    <source>
        <dbReference type="ARBA" id="ARBA00005236"/>
    </source>
</evidence>